<dbReference type="SUPFAM" id="SSF47384">
    <property type="entry name" value="Homodimeric domain of signal transducing histidine kinase"/>
    <property type="match status" value="1"/>
</dbReference>
<dbReference type="Gene3D" id="3.30.450.20">
    <property type="entry name" value="PAS domain"/>
    <property type="match status" value="3"/>
</dbReference>
<dbReference type="Proteomes" id="UP001216139">
    <property type="component" value="Chromosome"/>
</dbReference>
<proteinExistence type="predicted"/>
<dbReference type="Pfam" id="PF13188">
    <property type="entry name" value="PAS_8"/>
    <property type="match status" value="1"/>
</dbReference>
<feature type="domain" description="PAS" evidence="4">
    <location>
        <begin position="8"/>
        <end position="77"/>
    </location>
</feature>
<reference evidence="6 7" key="1">
    <citation type="submission" date="2023-02" db="EMBL/GenBank/DDBJ databases">
        <title>Genome sequence of Mucilaginibacter jinjuensis strain KACC 16571.</title>
        <authorList>
            <person name="Kim S."/>
            <person name="Heo J."/>
            <person name="Kwon S.-W."/>
        </authorList>
    </citation>
    <scope>NUCLEOTIDE SEQUENCE [LARGE SCALE GENOMIC DNA]</scope>
    <source>
        <strain evidence="6 7">KACC 16571</strain>
    </source>
</reference>
<feature type="domain" description="PAS" evidence="4">
    <location>
        <begin position="150"/>
        <end position="180"/>
    </location>
</feature>
<dbReference type="PANTHER" id="PTHR44757">
    <property type="entry name" value="DIGUANYLATE CYCLASE DGCP"/>
    <property type="match status" value="1"/>
</dbReference>
<evidence type="ECO:0000259" key="5">
    <source>
        <dbReference type="PROSITE" id="PS50113"/>
    </source>
</evidence>
<dbReference type="CDD" id="cd00082">
    <property type="entry name" value="HisKA"/>
    <property type="match status" value="1"/>
</dbReference>
<feature type="domain" description="PAS" evidence="4">
    <location>
        <begin position="275"/>
        <end position="322"/>
    </location>
</feature>
<dbReference type="InterPro" id="IPR000014">
    <property type="entry name" value="PAS"/>
</dbReference>
<dbReference type="SMART" id="SM00091">
    <property type="entry name" value="PAS"/>
    <property type="match status" value="3"/>
</dbReference>
<evidence type="ECO:0000256" key="3">
    <source>
        <dbReference type="SAM" id="Coils"/>
    </source>
</evidence>
<dbReference type="InterPro" id="IPR013655">
    <property type="entry name" value="PAS_fold_3"/>
</dbReference>
<keyword evidence="3" id="KW-0175">Coiled coil</keyword>
<gene>
    <name evidence="6" type="ORF">PQO05_24635</name>
</gene>
<evidence type="ECO:0000313" key="6">
    <source>
        <dbReference type="EMBL" id="WCT11924.1"/>
    </source>
</evidence>
<sequence length="470" mass="54463">MRQKIIDSDLLFSKLMENSQAGIALLDPNFNIIYRSSSVRLINGSKDEMRSKHLMDLVHPSDRQMLHIFLNEILAEENLSKTCTFRALHADGHYIWLECVCTNMLHEPLIEAIALNFIDITHKKQVEESLHQTINELYAYKYALDQSAIIAITDQKGIIQHVNDNFCQISKYTAEELLGQDHRIINSDYHDKAFIKNLWHTIANGKTWRGEIKNKAKDGSFYWVDTTIVPFLNEQGKPYQYLAIRSDITERKLSEERLMALNQDLQNHARELSVSERRYSELFHLSPLPMWVFDLNTLMFLDVNLAAINHYGYSKEEFLSMNIKQIRPVGEEEKVDIALSAAKHKGEFYAHDYFKHQKKNGEIISVDIQNTAIEYKGMPAQLILAIDVTERLNYTRAIEEQNKKLTEISWIQSHVIRAPLAKIMGLIPLILEMKDNDEEKEKLLRFLKLSADELDDVIKNITSITKLSSE</sequence>
<dbReference type="InterPro" id="IPR003661">
    <property type="entry name" value="HisK_dim/P_dom"/>
</dbReference>
<dbReference type="PROSITE" id="PS50112">
    <property type="entry name" value="PAS"/>
    <property type="match status" value="3"/>
</dbReference>
<protein>
    <recommendedName>
        <fullName evidence="2">histidine kinase</fullName>
        <ecNumber evidence="2">2.7.13.3</ecNumber>
    </recommendedName>
</protein>
<name>A0ABY7T618_9SPHI</name>
<feature type="domain" description="PAC" evidence="5">
    <location>
        <begin position="208"/>
        <end position="260"/>
    </location>
</feature>
<evidence type="ECO:0000259" key="4">
    <source>
        <dbReference type="PROSITE" id="PS50112"/>
    </source>
</evidence>
<evidence type="ECO:0000256" key="1">
    <source>
        <dbReference type="ARBA" id="ARBA00000085"/>
    </source>
</evidence>
<dbReference type="PANTHER" id="PTHR44757:SF2">
    <property type="entry name" value="BIOFILM ARCHITECTURE MAINTENANCE PROTEIN MBAA"/>
    <property type="match status" value="1"/>
</dbReference>
<comment type="catalytic activity">
    <reaction evidence="1">
        <text>ATP + protein L-histidine = ADP + protein N-phospho-L-histidine.</text>
        <dbReference type="EC" id="2.7.13.3"/>
    </reaction>
</comment>
<dbReference type="Pfam" id="PF13426">
    <property type="entry name" value="PAS_9"/>
    <property type="match status" value="1"/>
</dbReference>
<dbReference type="EC" id="2.7.13.3" evidence="2"/>
<dbReference type="Pfam" id="PF08447">
    <property type="entry name" value="PAS_3"/>
    <property type="match status" value="1"/>
</dbReference>
<dbReference type="PROSITE" id="PS50113">
    <property type="entry name" value="PAC"/>
    <property type="match status" value="1"/>
</dbReference>
<dbReference type="InterPro" id="IPR036097">
    <property type="entry name" value="HisK_dim/P_sf"/>
</dbReference>
<dbReference type="InterPro" id="IPR035965">
    <property type="entry name" value="PAS-like_dom_sf"/>
</dbReference>
<dbReference type="RefSeq" id="WP_273630126.1">
    <property type="nucleotide sequence ID" value="NZ_CP117167.1"/>
</dbReference>
<dbReference type="EMBL" id="CP117167">
    <property type="protein sequence ID" value="WCT11924.1"/>
    <property type="molecule type" value="Genomic_DNA"/>
</dbReference>
<dbReference type="InterPro" id="IPR000700">
    <property type="entry name" value="PAS-assoc_C"/>
</dbReference>
<organism evidence="6 7">
    <name type="scientific">Mucilaginibacter jinjuensis</name>
    <dbReference type="NCBI Taxonomy" id="1176721"/>
    <lineage>
        <taxon>Bacteria</taxon>
        <taxon>Pseudomonadati</taxon>
        <taxon>Bacteroidota</taxon>
        <taxon>Sphingobacteriia</taxon>
        <taxon>Sphingobacteriales</taxon>
        <taxon>Sphingobacteriaceae</taxon>
        <taxon>Mucilaginibacter</taxon>
    </lineage>
</organism>
<dbReference type="InterPro" id="IPR052155">
    <property type="entry name" value="Biofilm_reg_signaling"/>
</dbReference>
<keyword evidence="7" id="KW-1185">Reference proteome</keyword>
<dbReference type="CDD" id="cd00130">
    <property type="entry name" value="PAS"/>
    <property type="match status" value="3"/>
</dbReference>
<evidence type="ECO:0000256" key="2">
    <source>
        <dbReference type="ARBA" id="ARBA00012438"/>
    </source>
</evidence>
<dbReference type="Gene3D" id="1.10.287.130">
    <property type="match status" value="1"/>
</dbReference>
<dbReference type="SUPFAM" id="SSF55785">
    <property type="entry name" value="PYP-like sensor domain (PAS domain)"/>
    <property type="match status" value="3"/>
</dbReference>
<dbReference type="SMART" id="SM00086">
    <property type="entry name" value="PAC"/>
    <property type="match status" value="3"/>
</dbReference>
<evidence type="ECO:0000313" key="7">
    <source>
        <dbReference type="Proteomes" id="UP001216139"/>
    </source>
</evidence>
<dbReference type="InterPro" id="IPR001610">
    <property type="entry name" value="PAC"/>
</dbReference>
<accession>A0ABY7T618</accession>
<dbReference type="NCBIfam" id="TIGR00229">
    <property type="entry name" value="sensory_box"/>
    <property type="match status" value="3"/>
</dbReference>
<feature type="coiled-coil region" evidence="3">
    <location>
        <begin position="251"/>
        <end position="278"/>
    </location>
</feature>